<evidence type="ECO:0008006" key="3">
    <source>
        <dbReference type="Google" id="ProtNLM"/>
    </source>
</evidence>
<dbReference type="Pfam" id="PF11185">
    <property type="entry name" value="DUF2971"/>
    <property type="match status" value="1"/>
</dbReference>
<dbReference type="RefSeq" id="WP_075806744.1">
    <property type="nucleotide sequence ID" value="NZ_MKZO01000079.1"/>
</dbReference>
<accession>A0A1Q9QUI3</accession>
<sequence>MSTPSHLYKYQRVTQYSLQSLADKKVWLSTPASFNDPFDCAINLDRSKLAESVVHAVEKATQNAAVEDSLKVPCKEDELAYERLRDGLGALMQNIGVLCLSEVPDEILMWSHYAEYHKGFCIEYKIDETSPLQTMAKPVKYTDVYPSLSAKNLPASATENFLDACLFTKAKQWSYEKEWRAIMDVGEKLYQAPATVSAIIFGARMPEAHKRDIYEILRHTPGIEFREAFLLENFFGLGFRPYVAPTAS</sequence>
<organism evidence="1 2">
    <name type="scientific">Pseudomonas putida</name>
    <name type="common">Arthrobacter siderocapsulatus</name>
    <dbReference type="NCBI Taxonomy" id="303"/>
    <lineage>
        <taxon>Bacteria</taxon>
        <taxon>Pseudomonadati</taxon>
        <taxon>Pseudomonadota</taxon>
        <taxon>Gammaproteobacteria</taxon>
        <taxon>Pseudomonadales</taxon>
        <taxon>Pseudomonadaceae</taxon>
        <taxon>Pseudomonas</taxon>
    </lineage>
</organism>
<dbReference type="OrthoDB" id="4119964at2"/>
<gene>
    <name evidence="1" type="ORF">PSEMO_61750</name>
</gene>
<dbReference type="EMBL" id="MKZO01000079">
    <property type="protein sequence ID" value="OLS58814.1"/>
    <property type="molecule type" value="Genomic_DNA"/>
</dbReference>
<protein>
    <recommendedName>
        <fullName evidence="3">DUF2971 domain-containing protein</fullName>
    </recommendedName>
</protein>
<evidence type="ECO:0000313" key="2">
    <source>
        <dbReference type="Proteomes" id="UP000186736"/>
    </source>
</evidence>
<dbReference type="InterPro" id="IPR021352">
    <property type="entry name" value="DUF2971"/>
</dbReference>
<evidence type="ECO:0000313" key="1">
    <source>
        <dbReference type="EMBL" id="OLS58814.1"/>
    </source>
</evidence>
<proteinExistence type="predicted"/>
<name>A0A1Q9QUI3_PSEPU</name>
<reference evidence="1 2" key="1">
    <citation type="submission" date="2016-10" db="EMBL/GenBank/DDBJ databases">
        <title>Genome Sequence of Pseudomonas putida GM4FR.</title>
        <authorList>
            <person name="Poehlein A."/>
            <person name="Wemheuer F."/>
            <person name="Hollensteiner J."/>
            <person name="Wemheuer B."/>
        </authorList>
    </citation>
    <scope>NUCLEOTIDE SEQUENCE [LARGE SCALE GENOMIC DNA]</scope>
    <source>
        <strain evidence="1 2">GM4FR</strain>
    </source>
</reference>
<comment type="caution">
    <text evidence="1">The sequence shown here is derived from an EMBL/GenBank/DDBJ whole genome shotgun (WGS) entry which is preliminary data.</text>
</comment>
<dbReference type="AlphaFoldDB" id="A0A1Q9QUI3"/>
<dbReference type="Proteomes" id="UP000186736">
    <property type="component" value="Unassembled WGS sequence"/>
</dbReference>